<evidence type="ECO:0000313" key="2">
    <source>
        <dbReference type="EMBL" id="KAJ8885554.1"/>
    </source>
</evidence>
<organism evidence="2 3">
    <name type="scientific">Dryococelus australis</name>
    <dbReference type="NCBI Taxonomy" id="614101"/>
    <lineage>
        <taxon>Eukaryota</taxon>
        <taxon>Metazoa</taxon>
        <taxon>Ecdysozoa</taxon>
        <taxon>Arthropoda</taxon>
        <taxon>Hexapoda</taxon>
        <taxon>Insecta</taxon>
        <taxon>Pterygota</taxon>
        <taxon>Neoptera</taxon>
        <taxon>Polyneoptera</taxon>
        <taxon>Phasmatodea</taxon>
        <taxon>Verophasmatodea</taxon>
        <taxon>Anareolatae</taxon>
        <taxon>Phasmatidae</taxon>
        <taxon>Eurycanthinae</taxon>
        <taxon>Dryococelus</taxon>
    </lineage>
</organism>
<reference evidence="2 3" key="1">
    <citation type="submission" date="2023-02" db="EMBL/GenBank/DDBJ databases">
        <title>LHISI_Scaffold_Assembly.</title>
        <authorList>
            <person name="Stuart O.P."/>
            <person name="Cleave R."/>
            <person name="Magrath M.J.L."/>
            <person name="Mikheyev A.S."/>
        </authorList>
    </citation>
    <scope>NUCLEOTIDE SEQUENCE [LARGE SCALE GENOMIC DNA]</scope>
    <source>
        <strain evidence="2">Daus_M_001</strain>
        <tissue evidence="2">Leg muscle</tissue>
    </source>
</reference>
<feature type="compositionally biased region" description="Basic residues" evidence="1">
    <location>
        <begin position="1"/>
        <end position="24"/>
    </location>
</feature>
<gene>
    <name evidence="2" type="ORF">PR048_011752</name>
</gene>
<accession>A0ABQ9HMF3</accession>
<evidence type="ECO:0000313" key="3">
    <source>
        <dbReference type="Proteomes" id="UP001159363"/>
    </source>
</evidence>
<sequence length="94" mass="10848">MERHRTQRVVHRHRETSKRGRSTRCRLPQSREVDPGSRPSTGPTAAAPRRSTTYTKFVYKKALWPHSEAIPLAIANNSRKNMGEANIMIRIRDL</sequence>
<proteinExistence type="predicted"/>
<dbReference type="EMBL" id="JARBHB010000004">
    <property type="protein sequence ID" value="KAJ8885554.1"/>
    <property type="molecule type" value="Genomic_DNA"/>
</dbReference>
<comment type="caution">
    <text evidence="2">The sequence shown here is derived from an EMBL/GenBank/DDBJ whole genome shotgun (WGS) entry which is preliminary data.</text>
</comment>
<feature type="region of interest" description="Disordered" evidence="1">
    <location>
        <begin position="1"/>
        <end position="50"/>
    </location>
</feature>
<dbReference type="Proteomes" id="UP001159363">
    <property type="component" value="Chromosome X"/>
</dbReference>
<evidence type="ECO:0000256" key="1">
    <source>
        <dbReference type="SAM" id="MobiDB-lite"/>
    </source>
</evidence>
<keyword evidence="3" id="KW-1185">Reference proteome</keyword>
<protein>
    <submittedName>
        <fullName evidence="2">Uncharacterized protein</fullName>
    </submittedName>
</protein>
<name>A0ABQ9HMF3_9NEOP</name>